<evidence type="ECO:0000313" key="10">
    <source>
        <dbReference type="Proteomes" id="UP000287609"/>
    </source>
</evidence>
<feature type="domain" description="SLH" evidence="8">
    <location>
        <begin position="1451"/>
        <end position="1510"/>
    </location>
</feature>
<dbReference type="InterPro" id="IPR013780">
    <property type="entry name" value="Glyco_hydro_b"/>
</dbReference>
<dbReference type="InterPro" id="IPR006047">
    <property type="entry name" value="GH13_cat_dom"/>
</dbReference>
<keyword evidence="10" id="KW-1185">Reference proteome</keyword>
<keyword evidence="7" id="KW-0472">Membrane</keyword>
<evidence type="ECO:0000256" key="2">
    <source>
        <dbReference type="ARBA" id="ARBA00022801"/>
    </source>
</evidence>
<feature type="domain" description="SLH" evidence="8">
    <location>
        <begin position="1311"/>
        <end position="1374"/>
    </location>
</feature>
<dbReference type="Pfam" id="PF02368">
    <property type="entry name" value="Big_2"/>
    <property type="match status" value="5"/>
</dbReference>
<dbReference type="RefSeq" id="WP_164515805.1">
    <property type="nucleotide sequence ID" value="NZ_QXGM01000001.1"/>
</dbReference>
<dbReference type="Gene3D" id="3.20.20.80">
    <property type="entry name" value="Glycosidases"/>
    <property type="match status" value="1"/>
</dbReference>
<reference evidence="9 10" key="1">
    <citation type="submission" date="2018-09" db="EMBL/GenBank/DDBJ databases">
        <title>Characterization of the phylogenetic diversity of five novel species belonging to the genus Bifidobacterium.</title>
        <authorList>
            <person name="Lugli G.A."/>
            <person name="Duranti S."/>
            <person name="Milani C."/>
        </authorList>
    </citation>
    <scope>NUCLEOTIDE SEQUENCE [LARGE SCALE GENOMIC DNA]</scope>
    <source>
        <strain evidence="9 10">2036B</strain>
    </source>
</reference>
<protein>
    <submittedName>
        <fullName evidence="9">Alpha-amylase</fullName>
    </submittedName>
</protein>
<keyword evidence="3" id="KW-0119">Carbohydrate metabolism</keyword>
<dbReference type="GO" id="GO:2001070">
    <property type="term" value="F:starch binding"/>
    <property type="evidence" value="ECO:0007669"/>
    <property type="project" value="InterPro"/>
</dbReference>
<evidence type="ECO:0000256" key="4">
    <source>
        <dbReference type="ARBA" id="ARBA00023295"/>
    </source>
</evidence>
<dbReference type="PRINTS" id="PR00110">
    <property type="entry name" value="ALPHAAMYLASE"/>
</dbReference>
<evidence type="ECO:0000256" key="3">
    <source>
        <dbReference type="ARBA" id="ARBA00023277"/>
    </source>
</evidence>
<evidence type="ECO:0000256" key="7">
    <source>
        <dbReference type="SAM" id="Phobius"/>
    </source>
</evidence>
<dbReference type="SMART" id="SM00635">
    <property type="entry name" value="BID_2"/>
    <property type="match status" value="5"/>
</dbReference>
<evidence type="ECO:0000256" key="1">
    <source>
        <dbReference type="ARBA" id="ARBA00008061"/>
    </source>
</evidence>
<dbReference type="SUPFAM" id="SSF51445">
    <property type="entry name" value="(Trans)glycosidases"/>
    <property type="match status" value="1"/>
</dbReference>
<dbReference type="EMBL" id="QXGM01000001">
    <property type="protein sequence ID" value="RSX55521.1"/>
    <property type="molecule type" value="Genomic_DNA"/>
</dbReference>
<dbReference type="Gene3D" id="2.60.40.1080">
    <property type="match status" value="5"/>
</dbReference>
<accession>A0A430FRL6</accession>
<sequence length="1510" mass="162611">MSCFTVEQQARNGEDHYNSPSWIAKICIKLRANIRTNLHAIWGKITAAIVVIATLFGGAVVTTSSAQAIDGITVNDKDKSLNRTIRNSAFESARNSYGLAKEIKHGAILHAWMWSFNTIKNNMKDIAEAGYTAVQTTPISHIKGPEHGKQFKENWYYVYQPTDTRIGNNVVGTEDEFRAMTAEAHKYGVRIIVDGVINHFTSDWGRISSDWQQPKFFHKDDGICNGSIDYNDRWQVTQCQLSGLWDLHTQDQEVAKRMATFLKQIVDDGADGFRFDAAKHIELPSEFDDRGKEHSNYWPTVLKNGAQYQYGEILQGDDWGLAPNKYVQLFEQDSSNGGGFTASKYGRELREQIWGGKLNKDKLWKFQTDGARDDQVVTWVESHDTYANSDKESTGLNSQQLRMGWGAIGSRAGGTPLFFNRPVGSGGSNPQFAEQSQLGDAGDNEWKNPEVVAVNHFRNAMENNAEYVSNCGNTEQCFMVERYKSGGSDKTDGISITNIGSNDINLQGTKVQVADGTYTDQVNGGAITVSGKTIQSGTARGGKISVFSNAAAPKHGSVSITTSGSSFKTDTTTVTLNAKNVSNTRYSTSEGASGSYTDGQKLTVGAKTSIGQSVTITVSGECEDGSTVKDSVSLLKRDPSATVTYRAYAKKTQGWPQTYAYVYIDSQGAHPKPIENAPWPGILMDEEEGTCDGNADLVYEVPEDLIDQAEDYPVRVIFNNGGPGEKPGNKFPPDDPDESETHVDKEGLRIDGDYLWDGKLTVSDQSWTLAPCKPVIVDSVTITGAPGKKLDLDFAGRRSAKLGVTVLPKEAEKMKVTWKSSDPQVARVKDGTVTAVKKGTATITASVGGKSDSITVTVTGEAPAATSTYIFYPANKFGKDSTNLHYRLKGGEWTPVPGVPMQPACSDKYVRYKVDNPDQLEVEFVFNKDGKEWDNNGGKNYRGTGEFLTVENGKVTVNDPPCEVIVPVESVTVTPSSLALKKGNSAQLNAKVLPEDATDKKLTWSSSNAAVASVDQNGKVTAHKAGSASITATAGGVKSNTVAVTVTDPVVPVTEVEILDPASGKMSLVEGNSQAIKAKVKPEDATDKKLTWSSSNAAVASVDQNGKVTAHKAGTASITATAGGVKSKPVVVTVTKRIVPVSEVQILDPASGEMSLVTGESKAIKAKVLPEDATDKKLTWSSSNAAVASVDQNGKVTALKAGTASITATAGGVKSKPVAVTVTDVPYIPVTDVKILDPASGKLTLALGETKDIKAKALPDDATDKTISYSSTDASTVQVSKSGTVVAKKYGKAMIIASAQGHAAVVEVTVRSCSFSDVPDSAYQAPDIQWMADNGITKGYPDGTFGFGRDLVRQDLAVFLYRTAVLNGDESAKSFKPSQFDYERFKDVKPGTTGAKEILWLASRGVIKGFPDGTFRGSLPVNREDTAIYMHRFAVIEGDKSAESFVPTPADYARFKDVKSGSIGAKEILWLASVGITKGFPDGTFRGTNNLLREDTAVFLHRLYNEISKW</sequence>
<feature type="region of interest" description="Disordered" evidence="6">
    <location>
        <begin position="720"/>
        <end position="743"/>
    </location>
</feature>
<keyword evidence="2" id="KW-0378">Hydrolase</keyword>
<dbReference type="InterPro" id="IPR013783">
    <property type="entry name" value="Ig-like_fold"/>
</dbReference>
<dbReference type="PANTHER" id="PTHR43447">
    <property type="entry name" value="ALPHA-AMYLASE"/>
    <property type="match status" value="1"/>
</dbReference>
<keyword evidence="4" id="KW-0326">Glycosidase</keyword>
<gene>
    <name evidence="9" type="ORF">D2E26_0084</name>
</gene>
<dbReference type="InterPro" id="IPR006046">
    <property type="entry name" value="Alpha_amylase"/>
</dbReference>
<dbReference type="GO" id="GO:0005975">
    <property type="term" value="P:carbohydrate metabolic process"/>
    <property type="evidence" value="ECO:0007669"/>
    <property type="project" value="InterPro"/>
</dbReference>
<proteinExistence type="inferred from homology"/>
<dbReference type="GO" id="GO:0004556">
    <property type="term" value="F:alpha-amylase activity"/>
    <property type="evidence" value="ECO:0007669"/>
    <property type="project" value="InterPro"/>
</dbReference>
<dbReference type="CDD" id="cd11315">
    <property type="entry name" value="AmyAc_bac1_AmyA"/>
    <property type="match status" value="1"/>
</dbReference>
<keyword evidence="7" id="KW-0812">Transmembrane</keyword>
<name>A0A430FRL6_9BIFI</name>
<dbReference type="SMART" id="SM01066">
    <property type="entry name" value="CBM_25"/>
    <property type="match status" value="1"/>
</dbReference>
<feature type="domain" description="SLH" evidence="8">
    <location>
        <begin position="1381"/>
        <end position="1444"/>
    </location>
</feature>
<dbReference type="InterPro" id="IPR003343">
    <property type="entry name" value="Big_2"/>
</dbReference>
<organism evidence="9 10">
    <name type="scientific">Bifidobacterium dolichotidis</name>
    <dbReference type="NCBI Taxonomy" id="2306976"/>
    <lineage>
        <taxon>Bacteria</taxon>
        <taxon>Bacillati</taxon>
        <taxon>Actinomycetota</taxon>
        <taxon>Actinomycetes</taxon>
        <taxon>Bifidobacteriales</taxon>
        <taxon>Bifidobacteriaceae</taxon>
        <taxon>Bifidobacterium</taxon>
    </lineage>
</organism>
<evidence type="ECO:0000313" key="9">
    <source>
        <dbReference type="EMBL" id="RSX55521.1"/>
    </source>
</evidence>
<keyword evidence="7" id="KW-1133">Transmembrane helix</keyword>
<dbReference type="Pfam" id="PF00395">
    <property type="entry name" value="SLH"/>
    <property type="match status" value="3"/>
</dbReference>
<dbReference type="SUPFAM" id="SSF49373">
    <property type="entry name" value="Invasin/intimin cell-adhesion fragments"/>
    <property type="match status" value="5"/>
</dbReference>
<dbReference type="GO" id="GO:0043169">
    <property type="term" value="F:cation binding"/>
    <property type="evidence" value="ECO:0007669"/>
    <property type="project" value="InterPro"/>
</dbReference>
<feature type="transmembrane region" description="Helical" evidence="7">
    <location>
        <begin position="41"/>
        <end position="61"/>
    </location>
</feature>
<dbReference type="Gene3D" id="2.60.40.1180">
    <property type="entry name" value="Golgi alpha-mannosidase II"/>
    <property type="match status" value="1"/>
</dbReference>
<dbReference type="InterPro" id="IPR001119">
    <property type="entry name" value="SLH_dom"/>
</dbReference>
<dbReference type="InterPro" id="IPR017853">
    <property type="entry name" value="GH"/>
</dbReference>
<dbReference type="PROSITE" id="PS51272">
    <property type="entry name" value="SLH"/>
    <property type="match status" value="3"/>
</dbReference>
<comment type="caution">
    <text evidence="9">The sequence shown here is derived from an EMBL/GenBank/DDBJ whole genome shotgun (WGS) entry which is preliminary data.</text>
</comment>
<evidence type="ECO:0000256" key="5">
    <source>
        <dbReference type="RuleBase" id="RU003615"/>
    </source>
</evidence>
<dbReference type="Proteomes" id="UP000287609">
    <property type="component" value="Unassembled WGS sequence"/>
</dbReference>
<dbReference type="Pfam" id="PF00128">
    <property type="entry name" value="Alpha-amylase"/>
    <property type="match status" value="1"/>
</dbReference>
<dbReference type="InterPro" id="IPR008964">
    <property type="entry name" value="Invasin/intimin_cell_adhesion"/>
</dbReference>
<comment type="similarity">
    <text evidence="1 5">Belongs to the glycosyl hydrolase 13 family.</text>
</comment>
<dbReference type="SMART" id="SM00642">
    <property type="entry name" value="Aamy"/>
    <property type="match status" value="1"/>
</dbReference>
<dbReference type="Gene3D" id="2.60.40.10">
    <property type="entry name" value="Immunoglobulins"/>
    <property type="match status" value="2"/>
</dbReference>
<dbReference type="InterPro" id="IPR005085">
    <property type="entry name" value="CBM25"/>
</dbReference>
<evidence type="ECO:0000259" key="8">
    <source>
        <dbReference type="PROSITE" id="PS51272"/>
    </source>
</evidence>
<dbReference type="Pfam" id="PF03423">
    <property type="entry name" value="CBM_25"/>
    <property type="match status" value="1"/>
</dbReference>
<evidence type="ECO:0000256" key="6">
    <source>
        <dbReference type="SAM" id="MobiDB-lite"/>
    </source>
</evidence>